<proteinExistence type="inferred from homology"/>
<dbReference type="PANTHER" id="PTHR43706:SF47">
    <property type="entry name" value="EXTERNAL NADH-UBIQUINONE OXIDOREDUCTASE 1, MITOCHONDRIAL-RELATED"/>
    <property type="match status" value="1"/>
</dbReference>
<keyword evidence="4" id="KW-0274">FAD</keyword>
<dbReference type="GO" id="GO:0050136">
    <property type="term" value="F:NADH dehydrogenase (quinone) (non-electrogenic) activity"/>
    <property type="evidence" value="ECO:0007669"/>
    <property type="project" value="UniProtKB-EC"/>
</dbReference>
<name>A0A5B9PD02_9BACT</name>
<dbReference type="PANTHER" id="PTHR43706">
    <property type="entry name" value="NADH DEHYDROGENASE"/>
    <property type="match status" value="1"/>
</dbReference>
<feature type="domain" description="External alternative NADH-ubiquinone oxidoreductase-like C-terminal" evidence="10">
    <location>
        <begin position="370"/>
        <end position="425"/>
    </location>
</feature>
<dbReference type="PRINTS" id="PR00368">
    <property type="entry name" value="FADPNR"/>
</dbReference>
<dbReference type="EC" id="1.6.5.9" evidence="2"/>
<dbReference type="InterPro" id="IPR045024">
    <property type="entry name" value="NDH-2"/>
</dbReference>
<keyword evidence="3" id="KW-0285">Flavoprotein</keyword>
<keyword evidence="12" id="KW-1185">Reference proteome</keyword>
<dbReference type="InterPro" id="IPR036188">
    <property type="entry name" value="FAD/NAD-bd_sf"/>
</dbReference>
<dbReference type="AlphaFoldDB" id="A0A5B9PD02"/>
<comment type="catalytic activity">
    <reaction evidence="8">
        <text>a quinone + NADH + H(+) = a quinol + NAD(+)</text>
        <dbReference type="Rhea" id="RHEA:46160"/>
        <dbReference type="ChEBI" id="CHEBI:15378"/>
        <dbReference type="ChEBI" id="CHEBI:24646"/>
        <dbReference type="ChEBI" id="CHEBI:57540"/>
        <dbReference type="ChEBI" id="CHEBI:57945"/>
        <dbReference type="ChEBI" id="CHEBI:132124"/>
        <dbReference type="EC" id="1.6.5.9"/>
    </reaction>
</comment>
<keyword evidence="5" id="KW-0809">Transit peptide</keyword>
<evidence type="ECO:0000256" key="6">
    <source>
        <dbReference type="ARBA" id="ARBA00023002"/>
    </source>
</evidence>
<evidence type="ECO:0000313" key="12">
    <source>
        <dbReference type="Proteomes" id="UP000322214"/>
    </source>
</evidence>
<dbReference type="SUPFAM" id="SSF51905">
    <property type="entry name" value="FAD/NAD(P)-binding domain"/>
    <property type="match status" value="1"/>
</dbReference>
<dbReference type="KEGG" id="mff:MFFC18_32970"/>
<dbReference type="InterPro" id="IPR054585">
    <property type="entry name" value="NDH2-like_C"/>
</dbReference>
<feature type="domain" description="FAD/NAD(P)-binding" evidence="9">
    <location>
        <begin position="11"/>
        <end position="345"/>
    </location>
</feature>
<evidence type="ECO:0000256" key="2">
    <source>
        <dbReference type="ARBA" id="ARBA00012637"/>
    </source>
</evidence>
<keyword evidence="6 11" id="KW-0560">Oxidoreductase</keyword>
<dbReference type="EMBL" id="CP042912">
    <property type="protein sequence ID" value="QEG23399.1"/>
    <property type="molecule type" value="Genomic_DNA"/>
</dbReference>
<reference evidence="11 12" key="1">
    <citation type="submission" date="2019-08" db="EMBL/GenBank/DDBJ databases">
        <title>Deep-cultivation of Planctomycetes and their phenomic and genomic characterization uncovers novel biology.</title>
        <authorList>
            <person name="Wiegand S."/>
            <person name="Jogler M."/>
            <person name="Boedeker C."/>
            <person name="Pinto D."/>
            <person name="Vollmers J."/>
            <person name="Rivas-Marin E."/>
            <person name="Kohn T."/>
            <person name="Peeters S.H."/>
            <person name="Heuer A."/>
            <person name="Rast P."/>
            <person name="Oberbeckmann S."/>
            <person name="Bunk B."/>
            <person name="Jeske O."/>
            <person name="Meyerdierks A."/>
            <person name="Storesund J.E."/>
            <person name="Kallscheuer N."/>
            <person name="Luecker S."/>
            <person name="Lage O.M."/>
            <person name="Pohl T."/>
            <person name="Merkel B.J."/>
            <person name="Hornburger P."/>
            <person name="Mueller R.-W."/>
            <person name="Bruemmer F."/>
            <person name="Labrenz M."/>
            <person name="Spormann A.M."/>
            <person name="Op den Camp H."/>
            <person name="Overmann J."/>
            <person name="Amann R."/>
            <person name="Jetten M.S.M."/>
            <person name="Mascher T."/>
            <person name="Medema M.H."/>
            <person name="Devos D.P."/>
            <person name="Kaster A.-K."/>
            <person name="Ovreas L."/>
            <person name="Rohde M."/>
            <person name="Galperin M.Y."/>
            <person name="Jogler C."/>
        </authorList>
    </citation>
    <scope>NUCLEOTIDE SEQUENCE [LARGE SCALE GENOMIC DNA]</scope>
    <source>
        <strain evidence="11 12">FC18</strain>
    </source>
</reference>
<evidence type="ECO:0000313" key="11">
    <source>
        <dbReference type="EMBL" id="QEG23399.1"/>
    </source>
</evidence>
<sequence length="452" mass="49309">MGKNLNQARKHVVIVGGGFGGMNAARALRKSPVDITLIDRRNFHLFQPLLYQVATGGLSPANIASPLRSIFRRQKNVGVMLGNVESVDPTSRSLVVHHIEPGEEQEQAATIKYDWLIVAAGSTNSYFGHDEWEKLAPGLKTVEDATEIRGKVFGAFEAAEQESDEARRRELMTFVVVGGGPTGVELAGAIAELAGQTLKNDFRNINPLDANIIIVDGQERILNGFDPKLSRKAEKSLQRLGVEIRTGTHVTAIHRNSVAVSVDDQHSEIRTPTVLWAAGVAGVPLGKRIAAVTGVEVDRGGRIPVEADLSIVNHPEIFVVGDLAMSHDESGKPLPGVAQVAIQQGKYVGRSIANQLDGKSKASPFRYFDKGALATIGRSSAVADLGKLKFSGVFAWLIWLFVHIMSLAQFQNRVLVFLQWAWNYFTFNRSARLITERDFDSETLNDEQSNAA</sequence>
<dbReference type="Pfam" id="PF22366">
    <property type="entry name" value="NDH2_C"/>
    <property type="match status" value="1"/>
</dbReference>
<dbReference type="PRINTS" id="PR00411">
    <property type="entry name" value="PNDRDTASEI"/>
</dbReference>
<evidence type="ECO:0000256" key="1">
    <source>
        <dbReference type="ARBA" id="ARBA00005272"/>
    </source>
</evidence>
<dbReference type="Gene3D" id="3.50.50.100">
    <property type="match status" value="1"/>
</dbReference>
<accession>A0A5B9PD02</accession>
<evidence type="ECO:0000256" key="3">
    <source>
        <dbReference type="ARBA" id="ARBA00022630"/>
    </source>
</evidence>
<evidence type="ECO:0000256" key="7">
    <source>
        <dbReference type="ARBA" id="ARBA00023027"/>
    </source>
</evidence>
<dbReference type="STRING" id="980251.GCA_001642875_02777"/>
<evidence type="ECO:0000256" key="5">
    <source>
        <dbReference type="ARBA" id="ARBA00022946"/>
    </source>
</evidence>
<dbReference type="Pfam" id="PF07992">
    <property type="entry name" value="Pyr_redox_2"/>
    <property type="match status" value="1"/>
</dbReference>
<dbReference type="Proteomes" id="UP000322214">
    <property type="component" value="Chromosome"/>
</dbReference>
<protein>
    <recommendedName>
        <fullName evidence="2">NADH:ubiquinone reductase (non-electrogenic)</fullName>
        <ecNumber evidence="2">1.6.5.9</ecNumber>
    </recommendedName>
</protein>
<evidence type="ECO:0000256" key="8">
    <source>
        <dbReference type="ARBA" id="ARBA00047599"/>
    </source>
</evidence>
<dbReference type="InterPro" id="IPR023753">
    <property type="entry name" value="FAD/NAD-binding_dom"/>
</dbReference>
<comment type="similarity">
    <text evidence="1">Belongs to the NADH dehydrogenase family.</text>
</comment>
<keyword evidence="7" id="KW-0520">NAD</keyword>
<evidence type="ECO:0000259" key="10">
    <source>
        <dbReference type="Pfam" id="PF22366"/>
    </source>
</evidence>
<organism evidence="11 12">
    <name type="scientific">Mariniblastus fucicola</name>
    <dbReference type="NCBI Taxonomy" id="980251"/>
    <lineage>
        <taxon>Bacteria</taxon>
        <taxon>Pseudomonadati</taxon>
        <taxon>Planctomycetota</taxon>
        <taxon>Planctomycetia</taxon>
        <taxon>Pirellulales</taxon>
        <taxon>Pirellulaceae</taxon>
        <taxon>Mariniblastus</taxon>
    </lineage>
</organism>
<gene>
    <name evidence="11" type="primary">yjlD</name>
    <name evidence="11" type="ORF">MFFC18_32970</name>
</gene>
<dbReference type="RefSeq" id="WP_075082110.1">
    <property type="nucleotide sequence ID" value="NZ_CP042912.1"/>
</dbReference>
<evidence type="ECO:0000259" key="9">
    <source>
        <dbReference type="Pfam" id="PF07992"/>
    </source>
</evidence>
<evidence type="ECO:0000256" key="4">
    <source>
        <dbReference type="ARBA" id="ARBA00022827"/>
    </source>
</evidence>